<comment type="caution">
    <text evidence="5">The sequence shown here is derived from an EMBL/GenBank/DDBJ whole genome shotgun (WGS) entry which is preliminary data.</text>
</comment>
<feature type="compositionally biased region" description="Acidic residues" evidence="2">
    <location>
        <begin position="90"/>
        <end position="99"/>
    </location>
</feature>
<dbReference type="Pfam" id="PF13339">
    <property type="entry name" value="AATF-Che1"/>
    <property type="match status" value="1"/>
</dbReference>
<dbReference type="InterPro" id="IPR012617">
    <property type="entry name" value="AATF_C"/>
</dbReference>
<dbReference type="AlphaFoldDB" id="A0A3R7KJB2"/>
<sequence length="463" mass="52320">MPRDGFNIDEAEDFDDGTRAITHASSDSEDRGDNDSGRLRTSRKQRLQAGAKSGKQREAASALRVQNWDAGLLESAEYAGKVVKRKELDGMESPDEDAMAEWSDAEPFGASESEEEEEKEAGKEEESEESEDEDEEDKSAEMLIRGFQKEDSTRLMGAQDSEKVVEKANHARHQKLIWERCLEVQIYTKRLLATTKDVAHETDKEGNTTDEEALTKEKKQQVVAELYASINAVSVLQERLCNVPELTMPSTDSPTKKRKRTCDELWQDITTSNRALLPQYNEILNTYTRKTDLAAGSKNNQAKKFKAVNQDILAQVESVLVDPQRIKRKAHALVDAPEADAGEGAEDVLDELMYDDSDFYQQLLKEFIESGGGGAGQDAMVRRTHRKKKKAVNRKASKGRQLRYTVHPKLENFMFPEPYPKPEMDVDELFRSLFGQDKRVVPVVRAMDSANLLKPMFAQDHVR</sequence>
<dbReference type="PANTHER" id="PTHR15565:SF0">
    <property type="entry name" value="PROTEIN AATF"/>
    <property type="match status" value="1"/>
</dbReference>
<feature type="compositionally biased region" description="Basic residues" evidence="2">
    <location>
        <begin position="382"/>
        <end position="398"/>
    </location>
</feature>
<organism evidence="5 6">
    <name type="scientific">Phytophthora kernoviae</name>
    <dbReference type="NCBI Taxonomy" id="325452"/>
    <lineage>
        <taxon>Eukaryota</taxon>
        <taxon>Sar</taxon>
        <taxon>Stramenopiles</taxon>
        <taxon>Oomycota</taxon>
        <taxon>Peronosporomycetes</taxon>
        <taxon>Peronosporales</taxon>
        <taxon>Peronosporaceae</taxon>
        <taxon>Phytophthora</taxon>
    </lineage>
</organism>
<evidence type="ECO:0000256" key="2">
    <source>
        <dbReference type="SAM" id="MobiDB-lite"/>
    </source>
</evidence>
<feature type="region of interest" description="Disordered" evidence="2">
    <location>
        <begin position="1"/>
        <end position="139"/>
    </location>
</feature>
<dbReference type="GO" id="GO:0005730">
    <property type="term" value="C:nucleolus"/>
    <property type="evidence" value="ECO:0007669"/>
    <property type="project" value="TreeGrafter"/>
</dbReference>
<evidence type="ECO:0000313" key="6">
    <source>
        <dbReference type="Proteomes" id="UP000284657"/>
    </source>
</evidence>
<feature type="domain" description="AATF leucine zipper-containing" evidence="4">
    <location>
        <begin position="165"/>
        <end position="290"/>
    </location>
</feature>
<evidence type="ECO:0000313" key="5">
    <source>
        <dbReference type="EMBL" id="RLN58895.1"/>
    </source>
</evidence>
<evidence type="ECO:0008006" key="7">
    <source>
        <dbReference type="Google" id="ProtNLM"/>
    </source>
</evidence>
<feature type="compositionally biased region" description="Acidic residues" evidence="2">
    <location>
        <begin position="112"/>
        <end position="138"/>
    </location>
</feature>
<dbReference type="Proteomes" id="UP000284657">
    <property type="component" value="Unassembled WGS sequence"/>
</dbReference>
<name>A0A3R7KJB2_9STRA</name>
<dbReference type="PANTHER" id="PTHR15565">
    <property type="entry name" value="AATF PROTEIN APOPTOSIS ANTAGONIZING TRANSCRIPTION FACTOR"/>
    <property type="match status" value="1"/>
</dbReference>
<dbReference type="Pfam" id="PF08164">
    <property type="entry name" value="TRAUB"/>
    <property type="match status" value="1"/>
</dbReference>
<feature type="compositionally biased region" description="Basic and acidic residues" evidence="2">
    <location>
        <begin position="26"/>
        <end position="38"/>
    </location>
</feature>
<reference evidence="5 6" key="1">
    <citation type="submission" date="2018-07" db="EMBL/GenBank/DDBJ databases">
        <title>Genome sequencing of oomycete isolates from Chile give support for New Zealand origin for Phytophthora kernoviae and make available the first Nothophytophthora sp. genome.</title>
        <authorList>
            <person name="Studholme D.J."/>
            <person name="Sanfuentes E."/>
            <person name="Panda P."/>
            <person name="Hill R."/>
            <person name="Sambles C."/>
            <person name="Grant M."/>
            <person name="Williams N.M."/>
            <person name="Mcdougal R.L."/>
        </authorList>
    </citation>
    <scope>NUCLEOTIDE SEQUENCE [LARGE SCALE GENOMIC DNA]</scope>
    <source>
        <strain evidence="5">Chile7</strain>
    </source>
</reference>
<dbReference type="EMBL" id="MBAD02001078">
    <property type="protein sequence ID" value="RLN58895.1"/>
    <property type="molecule type" value="Genomic_DNA"/>
</dbReference>
<feature type="domain" description="Apoptosis-antagonizing transcription factor C-terminal" evidence="3">
    <location>
        <begin position="360"/>
        <end position="434"/>
    </location>
</feature>
<comment type="similarity">
    <text evidence="1">Belongs to the AATF family.</text>
</comment>
<gene>
    <name evidence="5" type="ORF">BBJ29_000203</name>
</gene>
<dbReference type="InterPro" id="IPR039223">
    <property type="entry name" value="AATF/Bfr2"/>
</dbReference>
<dbReference type="InterPro" id="IPR025160">
    <property type="entry name" value="AATF"/>
</dbReference>
<evidence type="ECO:0000256" key="1">
    <source>
        <dbReference type="ARBA" id="ARBA00008966"/>
    </source>
</evidence>
<evidence type="ECO:0000259" key="4">
    <source>
        <dbReference type="Pfam" id="PF13339"/>
    </source>
</evidence>
<proteinExistence type="inferred from homology"/>
<protein>
    <recommendedName>
        <fullName evidence="7">Apoptosis-antagonizing transcription factor C-terminal domain-containing protein</fullName>
    </recommendedName>
</protein>
<accession>A0A3R7KJB2</accession>
<feature type="region of interest" description="Disordered" evidence="2">
    <location>
        <begin position="375"/>
        <end position="398"/>
    </location>
</feature>
<evidence type="ECO:0000259" key="3">
    <source>
        <dbReference type="Pfam" id="PF08164"/>
    </source>
</evidence>